<feature type="region of interest" description="Disordered" evidence="3">
    <location>
        <begin position="188"/>
        <end position="278"/>
    </location>
</feature>
<keyword evidence="6" id="KW-1185">Reference proteome</keyword>
<feature type="compositionally biased region" description="Acidic residues" evidence="3">
    <location>
        <begin position="381"/>
        <end position="391"/>
    </location>
</feature>
<comment type="caution">
    <text evidence="5">The sequence shown here is derived from an EMBL/GenBank/DDBJ whole genome shotgun (WGS) entry which is preliminary data.</text>
</comment>
<feature type="domain" description="Kri1-like C-terminal" evidence="4">
    <location>
        <begin position="426"/>
        <end position="511"/>
    </location>
</feature>
<feature type="compositionally biased region" description="Basic and acidic residues" evidence="3">
    <location>
        <begin position="217"/>
        <end position="233"/>
    </location>
</feature>
<gene>
    <name evidence="5" type="ORF">GBAR_LOCUS5499</name>
</gene>
<evidence type="ECO:0000256" key="3">
    <source>
        <dbReference type="SAM" id="MobiDB-lite"/>
    </source>
</evidence>
<protein>
    <recommendedName>
        <fullName evidence="2">Protein KRI1 homolog</fullName>
    </recommendedName>
</protein>
<dbReference type="PANTHER" id="PTHR14490:SF5">
    <property type="entry name" value="PROTEIN KRI1 HOMOLOG"/>
    <property type="match status" value="1"/>
</dbReference>
<feature type="compositionally biased region" description="Basic residues" evidence="3">
    <location>
        <begin position="606"/>
        <end position="618"/>
    </location>
</feature>
<evidence type="ECO:0000256" key="1">
    <source>
        <dbReference type="ARBA" id="ARBA00007473"/>
    </source>
</evidence>
<dbReference type="InterPro" id="IPR018034">
    <property type="entry name" value="Kri1"/>
</dbReference>
<feature type="region of interest" description="Disordered" evidence="3">
    <location>
        <begin position="28"/>
        <end position="55"/>
    </location>
</feature>
<sequence length="637" mass="74830">MLTADVEKDFLRTLSLIHSRDPRIYDNKTQFFRKDENKEQRERKEEKKENKPMFLKDYERKQLLERGVMAGVSDSEEDEEDIEKMPATYQEEQEQVKAEFHQAAAEEEEGESLLTLRKKGKEEIEEEERGYVQWLKGERERMEGGEEEDFSGLRSLWSAPDLDSGETFLRDYILNRRFVDRDTLTPRVPSYDEIVGGDSEEEGEEKKVGVSEDEDALDRQEEFERKFNFRFEEPGGDQITSYPRTVLGSVRREDERRKEKRKEREERREREKEQKQEELKRLKKLKRKEIRQKLDRIKRITGNPNVGFSEVDLEGDFDPASYDQTMGRAFDDEYYVMEEEEGGVEEGEEEGKPVFSDDEDGEMYGDWDQWDPQQDPHCEDLDFNMDADFDPETVAPPTKKSKLRRHRHKLAQAVSSKKPQFDPEEKTFEEYFDEYYSLDYEDVIGDMPCRFKYNQVPSNSFGLTVEEMLACEDKELNQWASLRKAVQIRTEEEEERDKRRYKKQARNFKKKYQILASLKEPHEEQEQGNGRKPRKRKASKSIDREVAEQEGADIDEEEEWVTEREEKDAEDSGSVASGDVKSKPKKKKRKALVSGSTTETDSTAKTGKKQKKKKKKPKVPGSAATKLSTARLKSYGL</sequence>
<feature type="region of interest" description="Disordered" evidence="3">
    <location>
        <begin position="488"/>
        <end position="637"/>
    </location>
</feature>
<evidence type="ECO:0000256" key="2">
    <source>
        <dbReference type="ARBA" id="ARBA00017294"/>
    </source>
</evidence>
<dbReference type="GO" id="GO:0030686">
    <property type="term" value="C:90S preribosome"/>
    <property type="evidence" value="ECO:0007669"/>
    <property type="project" value="TreeGrafter"/>
</dbReference>
<feature type="compositionally biased region" description="Acidic residues" evidence="3">
    <location>
        <begin position="356"/>
        <end position="369"/>
    </location>
</feature>
<dbReference type="Pfam" id="PF05178">
    <property type="entry name" value="Kri1"/>
    <property type="match status" value="1"/>
</dbReference>
<evidence type="ECO:0000313" key="6">
    <source>
        <dbReference type="Proteomes" id="UP001174909"/>
    </source>
</evidence>
<feature type="region of interest" description="Disordered" evidence="3">
    <location>
        <begin position="339"/>
        <end position="406"/>
    </location>
</feature>
<dbReference type="AlphaFoldDB" id="A0AA35RD36"/>
<accession>A0AA35RD36</accession>
<name>A0AA35RD36_GEOBA</name>
<feature type="compositionally biased region" description="Polar residues" evidence="3">
    <location>
        <begin position="594"/>
        <end position="604"/>
    </location>
</feature>
<reference evidence="5" key="1">
    <citation type="submission" date="2023-03" db="EMBL/GenBank/DDBJ databases">
        <authorList>
            <person name="Steffen K."/>
            <person name="Cardenas P."/>
        </authorList>
    </citation>
    <scope>NUCLEOTIDE SEQUENCE</scope>
</reference>
<dbReference type="InterPro" id="IPR024626">
    <property type="entry name" value="Kri1-like_C"/>
</dbReference>
<dbReference type="EMBL" id="CASHTH010000806">
    <property type="protein sequence ID" value="CAI8007952.1"/>
    <property type="molecule type" value="Genomic_DNA"/>
</dbReference>
<dbReference type="Proteomes" id="UP001174909">
    <property type="component" value="Unassembled WGS sequence"/>
</dbReference>
<organism evidence="5 6">
    <name type="scientific">Geodia barretti</name>
    <name type="common">Barrett's horny sponge</name>
    <dbReference type="NCBI Taxonomy" id="519541"/>
    <lineage>
        <taxon>Eukaryota</taxon>
        <taxon>Metazoa</taxon>
        <taxon>Porifera</taxon>
        <taxon>Demospongiae</taxon>
        <taxon>Heteroscleromorpha</taxon>
        <taxon>Tetractinellida</taxon>
        <taxon>Astrophorina</taxon>
        <taxon>Geodiidae</taxon>
        <taxon>Geodia</taxon>
    </lineage>
</organism>
<dbReference type="Pfam" id="PF12936">
    <property type="entry name" value="Kri1_C"/>
    <property type="match status" value="1"/>
</dbReference>
<feature type="region of interest" description="Disordered" evidence="3">
    <location>
        <begin position="302"/>
        <end position="324"/>
    </location>
</feature>
<dbReference type="GO" id="GO:0000447">
    <property type="term" value="P:endonucleolytic cleavage in ITS1 to separate SSU-rRNA from 5.8S rRNA and LSU-rRNA from tricistronic rRNA transcript (SSU-rRNA, 5.8S rRNA, LSU-rRNA)"/>
    <property type="evidence" value="ECO:0007669"/>
    <property type="project" value="TreeGrafter"/>
</dbReference>
<feature type="compositionally biased region" description="Basic residues" evidence="3">
    <location>
        <begin position="499"/>
        <end position="512"/>
    </location>
</feature>
<evidence type="ECO:0000259" key="4">
    <source>
        <dbReference type="Pfam" id="PF12936"/>
    </source>
</evidence>
<evidence type="ECO:0000313" key="5">
    <source>
        <dbReference type="EMBL" id="CAI8007952.1"/>
    </source>
</evidence>
<feature type="compositionally biased region" description="Acidic residues" evidence="3">
    <location>
        <begin position="339"/>
        <end position="349"/>
    </location>
</feature>
<feature type="region of interest" description="Disordered" evidence="3">
    <location>
        <begin position="90"/>
        <end position="121"/>
    </location>
</feature>
<proteinExistence type="inferred from homology"/>
<dbReference type="GO" id="GO:0005730">
    <property type="term" value="C:nucleolus"/>
    <property type="evidence" value="ECO:0007669"/>
    <property type="project" value="TreeGrafter"/>
</dbReference>
<dbReference type="PANTHER" id="PTHR14490">
    <property type="entry name" value="ZINC FINGER, ZZ TYPE"/>
    <property type="match status" value="1"/>
</dbReference>
<feature type="compositionally biased region" description="Basic and acidic residues" evidence="3">
    <location>
        <begin position="250"/>
        <end position="278"/>
    </location>
</feature>
<feature type="compositionally biased region" description="Acidic residues" evidence="3">
    <location>
        <begin position="548"/>
        <end position="560"/>
    </location>
</feature>
<comment type="similarity">
    <text evidence="1">Belongs to the KRI1 family.</text>
</comment>